<dbReference type="EMBL" id="CAJNOL010001688">
    <property type="protein sequence ID" value="CAF1404114.1"/>
    <property type="molecule type" value="Genomic_DNA"/>
</dbReference>
<evidence type="ECO:0000313" key="7">
    <source>
        <dbReference type="Proteomes" id="UP000663870"/>
    </source>
</evidence>
<evidence type="ECO:0000313" key="3">
    <source>
        <dbReference type="EMBL" id="CAF1254634.1"/>
    </source>
</evidence>
<dbReference type="EMBL" id="CAJNOH010000714">
    <property type="protein sequence ID" value="CAF1109867.1"/>
    <property type="molecule type" value="Genomic_DNA"/>
</dbReference>
<dbReference type="EMBL" id="CAJOBE010002885">
    <property type="protein sequence ID" value="CAF3849014.1"/>
    <property type="molecule type" value="Genomic_DNA"/>
</dbReference>
<feature type="transmembrane region" description="Helical" evidence="1">
    <location>
        <begin position="21"/>
        <end position="41"/>
    </location>
</feature>
<keyword evidence="1" id="KW-0812">Transmembrane</keyword>
<dbReference type="EMBL" id="CAJNOU010001808">
    <property type="protein sequence ID" value="CAF1254634.1"/>
    <property type="molecule type" value="Genomic_DNA"/>
</dbReference>
<feature type="transmembrane region" description="Helical" evidence="1">
    <location>
        <begin position="61"/>
        <end position="84"/>
    </location>
</feature>
<reference evidence="2" key="1">
    <citation type="submission" date="2021-02" db="EMBL/GenBank/DDBJ databases">
        <authorList>
            <person name="Nowell W R."/>
        </authorList>
    </citation>
    <scope>NUCLEOTIDE SEQUENCE</scope>
</reference>
<dbReference type="Proteomes" id="UP000663854">
    <property type="component" value="Unassembled WGS sequence"/>
</dbReference>
<dbReference type="Proteomes" id="UP000663874">
    <property type="component" value="Unassembled WGS sequence"/>
</dbReference>
<keyword evidence="1" id="KW-0472">Membrane</keyword>
<evidence type="ECO:0000313" key="4">
    <source>
        <dbReference type="EMBL" id="CAF1404114.1"/>
    </source>
</evidence>
<gene>
    <name evidence="5" type="ORF">FNK824_LOCUS17821</name>
    <name evidence="4" type="ORF">JXQ802_LOCUS34885</name>
    <name evidence="2" type="ORF">PYM288_LOCUS20129</name>
    <name evidence="3" type="ORF">SEV965_LOCUS23914</name>
</gene>
<evidence type="ECO:0000313" key="2">
    <source>
        <dbReference type="EMBL" id="CAF1109867.1"/>
    </source>
</evidence>
<name>A0A814PSD2_9BILA</name>
<dbReference type="AlphaFoldDB" id="A0A814PSD2"/>
<accession>A0A814PSD2</accession>
<evidence type="ECO:0000313" key="6">
    <source>
        <dbReference type="Proteomes" id="UP000663854"/>
    </source>
</evidence>
<feature type="transmembrane region" description="Helical" evidence="1">
    <location>
        <begin position="91"/>
        <end position="113"/>
    </location>
</feature>
<dbReference type="Proteomes" id="UP000663889">
    <property type="component" value="Unassembled WGS sequence"/>
</dbReference>
<keyword evidence="7" id="KW-1185">Reference proteome</keyword>
<protein>
    <submittedName>
        <fullName evidence="2">Uncharacterized protein</fullName>
    </submittedName>
</protein>
<proteinExistence type="predicted"/>
<organism evidence="2 6">
    <name type="scientific">Rotaria sordida</name>
    <dbReference type="NCBI Taxonomy" id="392033"/>
    <lineage>
        <taxon>Eukaryota</taxon>
        <taxon>Metazoa</taxon>
        <taxon>Spiralia</taxon>
        <taxon>Gnathifera</taxon>
        <taxon>Rotifera</taxon>
        <taxon>Eurotatoria</taxon>
        <taxon>Bdelloidea</taxon>
        <taxon>Philodinida</taxon>
        <taxon>Philodinidae</taxon>
        <taxon>Rotaria</taxon>
    </lineage>
</organism>
<feature type="transmembrane region" description="Helical" evidence="1">
    <location>
        <begin position="158"/>
        <end position="180"/>
    </location>
</feature>
<keyword evidence="1" id="KW-1133">Transmembrane helix</keyword>
<comment type="caution">
    <text evidence="2">The sequence shown here is derived from an EMBL/GenBank/DDBJ whole genome shotgun (WGS) entry which is preliminary data.</text>
</comment>
<sequence length="240" mass="27233">MAIDPIIQAEFERNLSWKRSWPRCFLGSIASIEMFLGLIILLTEACNILMDFWHTNIFGGIWASIIIFINVIVIYATVCCITTIGSSTCAFIWNLITLLTLGILIAFDIIFILNPYTCFLTPKCSTQSQIISLNYLMQMIPTFRNYSSYDSKKLFLEIQVGCAGVACIVSFIYIIIYIVCKMKIHQRVVHDYSAPVIAHPPPIAPPPPPSPYYHHTYPLTHAPPMPWINQTNNALYTPYS</sequence>
<evidence type="ECO:0000313" key="5">
    <source>
        <dbReference type="EMBL" id="CAF3849014.1"/>
    </source>
</evidence>
<dbReference type="Proteomes" id="UP000663870">
    <property type="component" value="Unassembled WGS sequence"/>
</dbReference>
<evidence type="ECO:0000256" key="1">
    <source>
        <dbReference type="SAM" id="Phobius"/>
    </source>
</evidence>